<dbReference type="AlphaFoldDB" id="A0A0B6AI16"/>
<dbReference type="HOGENOM" id="CLU_166126_0_0_9"/>
<sequence>MIDLKTTPEIIQKTAEHLASMSPDVLEIFIDDATLEVENLDVSEDNKQRLIRYYATHLATIKAQTVKRKKLDVMETEYNVSNTAVGLESTPYGQEYSRLLKKLTKRNSINLTVI</sequence>
<dbReference type="EMBL" id="CP009920">
    <property type="protein sequence ID" value="AJI23181.1"/>
    <property type="molecule type" value="Genomic_DNA"/>
</dbReference>
<evidence type="ECO:0000313" key="2">
    <source>
        <dbReference type="Proteomes" id="UP000031829"/>
    </source>
</evidence>
<evidence type="ECO:0000313" key="1">
    <source>
        <dbReference type="EMBL" id="AJI23181.1"/>
    </source>
</evidence>
<organism evidence="1 2">
    <name type="scientific">Priestia megaterium (strain ATCC 14581 / DSM 32 / CCUG 1817 / JCM 2506 / NBRC 15308 / NCIMB 9376 / NCTC 10342 / NRRL B-14308 / VKM B-512 / Ford 19)</name>
    <name type="common">Bacillus megaterium</name>
    <dbReference type="NCBI Taxonomy" id="1348623"/>
    <lineage>
        <taxon>Bacteria</taxon>
        <taxon>Bacillati</taxon>
        <taxon>Bacillota</taxon>
        <taxon>Bacilli</taxon>
        <taxon>Bacillales</taxon>
        <taxon>Bacillaceae</taxon>
        <taxon>Priestia</taxon>
    </lineage>
</organism>
<dbReference type="Pfam" id="PF13262">
    <property type="entry name" value="DUF4054"/>
    <property type="match status" value="1"/>
</dbReference>
<dbReference type="KEGG" id="bmeg:BG04_1443"/>
<evidence type="ECO:0008006" key="3">
    <source>
        <dbReference type="Google" id="ProtNLM"/>
    </source>
</evidence>
<protein>
    <recommendedName>
        <fullName evidence="3">DUF4054 domain-containing protein</fullName>
    </recommendedName>
</protein>
<dbReference type="InterPro" id="IPR025127">
    <property type="entry name" value="DUF4054"/>
</dbReference>
<reference evidence="1 2" key="1">
    <citation type="journal article" date="2015" name="Genome Announc.">
        <title>Complete genome sequences for 35 biothreat assay-relevant bacillus species.</title>
        <authorList>
            <person name="Johnson S.L."/>
            <person name="Daligault H.E."/>
            <person name="Davenport K.W."/>
            <person name="Jaissle J."/>
            <person name="Frey K.G."/>
            <person name="Ladner J.T."/>
            <person name="Broomall S.M."/>
            <person name="Bishop-Lilly K.A."/>
            <person name="Bruce D.C."/>
            <person name="Gibbons H.S."/>
            <person name="Coyne S.R."/>
            <person name="Lo C.C."/>
            <person name="Meincke L."/>
            <person name="Munk A.C."/>
            <person name="Koroleva G.I."/>
            <person name="Rosenzweig C.N."/>
            <person name="Palacios G.F."/>
            <person name="Redden C.L."/>
            <person name="Minogue T.D."/>
            <person name="Chain P.S."/>
        </authorList>
    </citation>
    <scope>NUCLEOTIDE SEQUENCE [LARGE SCALE GENOMIC DNA]</scope>
    <source>
        <strain evidence="2">ATCC 14581 / DSM 32 / JCM 2506 / NBRC 15308 / NCIMB 9376 / NCTC 10342 / NRRL B-14308 / VKM B-512</strain>
    </source>
</reference>
<name>A0A0B6AI16_PRIM2</name>
<proteinExistence type="predicted"/>
<dbReference type="Proteomes" id="UP000031829">
    <property type="component" value="Chromosome"/>
</dbReference>
<gene>
    <name evidence="1" type="ORF">BG04_1443</name>
</gene>
<accession>A0A0B6AI16</accession>